<evidence type="ECO:0000313" key="1">
    <source>
        <dbReference type="EMBL" id="KIW52927.1"/>
    </source>
</evidence>
<gene>
    <name evidence="1" type="ORF">PV05_08535</name>
</gene>
<organism evidence="1 2">
    <name type="scientific">Exophiala xenobiotica</name>
    <dbReference type="NCBI Taxonomy" id="348802"/>
    <lineage>
        <taxon>Eukaryota</taxon>
        <taxon>Fungi</taxon>
        <taxon>Dikarya</taxon>
        <taxon>Ascomycota</taxon>
        <taxon>Pezizomycotina</taxon>
        <taxon>Eurotiomycetes</taxon>
        <taxon>Chaetothyriomycetidae</taxon>
        <taxon>Chaetothyriales</taxon>
        <taxon>Herpotrichiellaceae</taxon>
        <taxon>Exophiala</taxon>
    </lineage>
</organism>
<dbReference type="AlphaFoldDB" id="A0A0D2CSC3"/>
<dbReference type="GeneID" id="25330443"/>
<keyword evidence="2" id="KW-1185">Reference proteome</keyword>
<dbReference type="PANTHER" id="PTHR47785:SF5">
    <property type="entry name" value="ZN(II)2CYS6 TRANSCRIPTION FACTOR (EUROFUNG)"/>
    <property type="match status" value="1"/>
</dbReference>
<dbReference type="OrthoDB" id="4356994at2759"/>
<dbReference type="HOGENOM" id="CLU_839472_0_0_1"/>
<dbReference type="CDD" id="cd12148">
    <property type="entry name" value="fungal_TF_MHR"/>
    <property type="match status" value="1"/>
</dbReference>
<dbReference type="InterPro" id="IPR053181">
    <property type="entry name" value="EcdB-like_regulator"/>
</dbReference>
<reference evidence="1 2" key="1">
    <citation type="submission" date="2015-01" db="EMBL/GenBank/DDBJ databases">
        <title>The Genome Sequence of Exophiala xenobiotica CBS118157.</title>
        <authorList>
            <consortium name="The Broad Institute Genomics Platform"/>
            <person name="Cuomo C."/>
            <person name="de Hoog S."/>
            <person name="Gorbushina A."/>
            <person name="Stielow B."/>
            <person name="Teixiera M."/>
            <person name="Abouelleil A."/>
            <person name="Chapman S.B."/>
            <person name="Priest M."/>
            <person name="Young S.K."/>
            <person name="Wortman J."/>
            <person name="Nusbaum C."/>
            <person name="Birren B."/>
        </authorList>
    </citation>
    <scope>NUCLEOTIDE SEQUENCE [LARGE SCALE GENOMIC DNA]</scope>
    <source>
        <strain evidence="1 2">CBS 118157</strain>
    </source>
</reference>
<name>A0A0D2CSC3_9EURO</name>
<sequence length="331" mass="35686">MVGGQILDAIGELSALIRHQDHHCHSSFMSINGSGVVGASTGATWTPEAAAPYSDFDSVNGVGLSASDPGCLFATKHPPGPPSTNLPDTRSEELCRLEAKYIEGVHYKNPFLDLAELHQTVLYLAENGLDWSTQTCLVTLVCAIGAITQQYQDQHMSPENYPIPGAPPMLSSSTPGAFGSEPDLSAQFWSLSVKRLGLTVGQPTVQAVQCLCLAGIWYMQEMDPIREWQYFNLAGSAWYGITLLDQGTAKEPSLSENSGAASVMQVLYITIWKSLCEIRLQLDVPGVFDSIGLPYDFPVAPRSSPLMVTPRLVPLNVAGTTISVKSRLGTR</sequence>
<proteinExistence type="predicted"/>
<accession>A0A0D2CSC3</accession>
<dbReference type="Proteomes" id="UP000054342">
    <property type="component" value="Unassembled WGS sequence"/>
</dbReference>
<dbReference type="RefSeq" id="XP_013313511.1">
    <property type="nucleotide sequence ID" value="XM_013458057.1"/>
</dbReference>
<evidence type="ECO:0008006" key="3">
    <source>
        <dbReference type="Google" id="ProtNLM"/>
    </source>
</evidence>
<dbReference type="EMBL" id="KN847321">
    <property type="protein sequence ID" value="KIW52927.1"/>
    <property type="molecule type" value="Genomic_DNA"/>
</dbReference>
<protein>
    <recommendedName>
        <fullName evidence="3">Transcription factor domain-containing protein</fullName>
    </recommendedName>
</protein>
<evidence type="ECO:0000313" key="2">
    <source>
        <dbReference type="Proteomes" id="UP000054342"/>
    </source>
</evidence>
<dbReference type="PANTHER" id="PTHR47785">
    <property type="entry name" value="ZN(II)2CYS6 TRANSCRIPTION FACTOR (EUROFUNG)-RELATED-RELATED"/>
    <property type="match status" value="1"/>
</dbReference>